<evidence type="ECO:0000256" key="1">
    <source>
        <dbReference type="ARBA" id="ARBA00006464"/>
    </source>
</evidence>
<dbReference type="Proteomes" id="UP001302486">
    <property type="component" value="Chromosome"/>
</dbReference>
<name>A0AA97EMV9_9FLAO</name>
<feature type="domain" description="Bacterial sugar transferase" evidence="3">
    <location>
        <begin position="8"/>
        <end position="182"/>
    </location>
</feature>
<dbReference type="RefSeq" id="WP_316983056.1">
    <property type="nucleotide sequence ID" value="NZ_CP136521.1"/>
</dbReference>
<dbReference type="KEGG" id="hws:RNZ46_15375"/>
<dbReference type="GO" id="GO:0016780">
    <property type="term" value="F:phosphotransferase activity, for other substituted phosphate groups"/>
    <property type="evidence" value="ECO:0007669"/>
    <property type="project" value="TreeGrafter"/>
</dbReference>
<keyword evidence="2" id="KW-0812">Transmembrane</keyword>
<proteinExistence type="inferred from homology"/>
<evidence type="ECO:0000313" key="4">
    <source>
        <dbReference type="EMBL" id="WOD43370.1"/>
    </source>
</evidence>
<organism evidence="4 5">
    <name type="scientific">Hwangdonia lutea</name>
    <dbReference type="NCBI Taxonomy" id="3075823"/>
    <lineage>
        <taxon>Bacteria</taxon>
        <taxon>Pseudomonadati</taxon>
        <taxon>Bacteroidota</taxon>
        <taxon>Flavobacteriia</taxon>
        <taxon>Flavobacteriales</taxon>
        <taxon>Flavobacteriaceae</taxon>
        <taxon>Hwangdonia</taxon>
    </lineage>
</organism>
<keyword evidence="5" id="KW-1185">Reference proteome</keyword>
<protein>
    <submittedName>
        <fullName evidence="4">Sugar transferase</fullName>
        <ecNumber evidence="4">2.7.8.-</ecNumber>
    </submittedName>
</protein>
<dbReference type="AlphaFoldDB" id="A0AA97EMV9"/>
<dbReference type="EMBL" id="CP136521">
    <property type="protein sequence ID" value="WOD43370.1"/>
    <property type="molecule type" value="Genomic_DNA"/>
</dbReference>
<dbReference type="Pfam" id="PF02397">
    <property type="entry name" value="Bac_transf"/>
    <property type="match status" value="1"/>
</dbReference>
<evidence type="ECO:0000259" key="3">
    <source>
        <dbReference type="Pfam" id="PF02397"/>
    </source>
</evidence>
<evidence type="ECO:0000256" key="2">
    <source>
        <dbReference type="SAM" id="Phobius"/>
    </source>
</evidence>
<dbReference type="EC" id="2.7.8.-" evidence="4"/>
<keyword evidence="2" id="KW-0472">Membrane</keyword>
<keyword evidence="4" id="KW-0808">Transferase</keyword>
<accession>A0AA97EMV9</accession>
<evidence type="ECO:0000313" key="5">
    <source>
        <dbReference type="Proteomes" id="UP001302486"/>
    </source>
</evidence>
<sequence length="210" mass="24194">MTYKSTFKPILDFLISIVLITLLSPIILITTILLWFANSGKPFFLQKRPGKNEKIFNIIKFKTMTDKTDIDGKLLPDSDRLTSIGKFVRKASIDEIPQLFNVLKGDMSIIGPRPLLPQYLPYYTNEERKRHQVKPGITGLAQVNGRNYLDWVPRLKLDVEYVNTVSFKVDFNILVKTIYKVLASKDVAIDATKSQPYLDEMRREQINNKV</sequence>
<dbReference type="InterPro" id="IPR003362">
    <property type="entry name" value="Bact_transf"/>
</dbReference>
<dbReference type="PANTHER" id="PTHR30576:SF8">
    <property type="entry name" value="UNDECAPRENYL-PHOSPHATE GALACTOSE PHOSPHOTRANSFERASE"/>
    <property type="match status" value="1"/>
</dbReference>
<dbReference type="PANTHER" id="PTHR30576">
    <property type="entry name" value="COLANIC BIOSYNTHESIS UDP-GLUCOSE LIPID CARRIER TRANSFERASE"/>
    <property type="match status" value="1"/>
</dbReference>
<gene>
    <name evidence="4" type="ORF">RNZ46_15375</name>
</gene>
<reference evidence="5" key="1">
    <citation type="submission" date="2024-06" db="EMBL/GenBank/DDBJ databases">
        <title>Hwangdonia haimaensis gen. nov., sp. nov., a member of the family Flavobacteriaceae isolated from the haima cold seep.</title>
        <authorList>
            <person name="Li J."/>
        </authorList>
    </citation>
    <scope>NUCLEOTIDE SEQUENCE [LARGE SCALE GENOMIC DNA]</scope>
    <source>
        <strain evidence="5">SCSIO 19198</strain>
    </source>
</reference>
<keyword evidence="2" id="KW-1133">Transmembrane helix</keyword>
<comment type="similarity">
    <text evidence="1">Belongs to the bacterial sugar transferase family.</text>
</comment>
<feature type="transmembrane region" description="Helical" evidence="2">
    <location>
        <begin position="13"/>
        <end position="37"/>
    </location>
</feature>